<dbReference type="InterPro" id="IPR050679">
    <property type="entry name" value="Bact_HTH_transcr_reg"/>
</dbReference>
<dbReference type="SUPFAM" id="SSF46785">
    <property type="entry name" value="Winged helix' DNA-binding domain"/>
    <property type="match status" value="1"/>
</dbReference>
<keyword evidence="2" id="KW-0238">DNA-binding</keyword>
<dbReference type="PRINTS" id="PR00035">
    <property type="entry name" value="HTHGNTR"/>
</dbReference>
<dbReference type="CDD" id="cd07377">
    <property type="entry name" value="WHTH_GntR"/>
    <property type="match status" value="1"/>
</dbReference>
<dbReference type="InterPro" id="IPR000524">
    <property type="entry name" value="Tscrpt_reg_HTH_GntR"/>
</dbReference>
<dbReference type="Pfam" id="PF07702">
    <property type="entry name" value="UTRA"/>
    <property type="match status" value="1"/>
</dbReference>
<evidence type="ECO:0000313" key="5">
    <source>
        <dbReference type="EMBL" id="GMA94118.1"/>
    </source>
</evidence>
<keyword evidence="6" id="KW-1185">Reference proteome</keyword>
<dbReference type="Pfam" id="PF00392">
    <property type="entry name" value="GntR"/>
    <property type="match status" value="1"/>
</dbReference>
<gene>
    <name evidence="5" type="ORF">GCM10025881_09420</name>
</gene>
<dbReference type="EMBL" id="BSVB01000001">
    <property type="protein sequence ID" value="GMA94118.1"/>
    <property type="molecule type" value="Genomic_DNA"/>
</dbReference>
<evidence type="ECO:0000313" key="6">
    <source>
        <dbReference type="Proteomes" id="UP001157034"/>
    </source>
</evidence>
<feature type="domain" description="HTH gntR-type" evidence="4">
    <location>
        <begin position="1"/>
        <end position="70"/>
    </location>
</feature>
<dbReference type="InterPro" id="IPR036390">
    <property type="entry name" value="WH_DNA-bd_sf"/>
</dbReference>
<organism evidence="5 6">
    <name type="scientific">Pseudolysinimonas kribbensis</name>
    <dbReference type="NCBI Taxonomy" id="433641"/>
    <lineage>
        <taxon>Bacteria</taxon>
        <taxon>Bacillati</taxon>
        <taxon>Actinomycetota</taxon>
        <taxon>Actinomycetes</taxon>
        <taxon>Micrococcales</taxon>
        <taxon>Microbacteriaceae</taxon>
        <taxon>Pseudolysinimonas</taxon>
    </lineage>
</organism>
<dbReference type="InterPro" id="IPR036388">
    <property type="entry name" value="WH-like_DNA-bd_sf"/>
</dbReference>
<sequence>MTDGTKASRAYTHLVRRVETMRPHEMLPREVDLAAELGMSRTTLRQVLTTLAAAGSIYSVRGSGTFVSDAKIDKGTALFGFSEDMRARGMTPGSRLLHAGPELADGDVAERLGLRPGALVYRIERLRLADEVPMCVEDVRLPAELLPDLLTRDVSAGLYELLRSAYGIEVVVARQTIASSVATAQEADLLGIAVGAPVLNVRRVGQDARGRSVEWARSLYRGDRYEFSLTATRNGHR</sequence>
<evidence type="ECO:0000256" key="3">
    <source>
        <dbReference type="ARBA" id="ARBA00023163"/>
    </source>
</evidence>
<name>A0ABQ6K0Y4_9MICO</name>
<dbReference type="InterPro" id="IPR028978">
    <property type="entry name" value="Chorismate_lyase_/UTRA_dom_sf"/>
</dbReference>
<dbReference type="PROSITE" id="PS50949">
    <property type="entry name" value="HTH_GNTR"/>
    <property type="match status" value="1"/>
</dbReference>
<protein>
    <submittedName>
        <fullName evidence="5">GntR family transcriptional regulator</fullName>
    </submittedName>
</protein>
<dbReference type="Gene3D" id="1.10.10.10">
    <property type="entry name" value="Winged helix-like DNA-binding domain superfamily/Winged helix DNA-binding domain"/>
    <property type="match status" value="1"/>
</dbReference>
<accession>A0ABQ6K0Y4</accession>
<evidence type="ECO:0000256" key="1">
    <source>
        <dbReference type="ARBA" id="ARBA00023015"/>
    </source>
</evidence>
<reference evidence="6" key="1">
    <citation type="journal article" date="2019" name="Int. J. Syst. Evol. Microbiol.">
        <title>The Global Catalogue of Microorganisms (GCM) 10K type strain sequencing project: providing services to taxonomists for standard genome sequencing and annotation.</title>
        <authorList>
            <consortium name="The Broad Institute Genomics Platform"/>
            <consortium name="The Broad Institute Genome Sequencing Center for Infectious Disease"/>
            <person name="Wu L."/>
            <person name="Ma J."/>
        </authorList>
    </citation>
    <scope>NUCLEOTIDE SEQUENCE [LARGE SCALE GENOMIC DNA]</scope>
    <source>
        <strain evidence="6">NBRC 108894</strain>
    </source>
</reference>
<dbReference type="PANTHER" id="PTHR44846:SF1">
    <property type="entry name" value="MANNOSYL-D-GLYCERATE TRANSPORT_METABOLISM SYSTEM REPRESSOR MNGR-RELATED"/>
    <property type="match status" value="1"/>
</dbReference>
<keyword evidence="1" id="KW-0805">Transcription regulation</keyword>
<keyword evidence="3" id="KW-0804">Transcription</keyword>
<dbReference type="PANTHER" id="PTHR44846">
    <property type="entry name" value="MANNOSYL-D-GLYCERATE TRANSPORT/METABOLISM SYSTEM REPRESSOR MNGR-RELATED"/>
    <property type="match status" value="1"/>
</dbReference>
<dbReference type="InterPro" id="IPR011663">
    <property type="entry name" value="UTRA"/>
</dbReference>
<evidence type="ECO:0000259" key="4">
    <source>
        <dbReference type="PROSITE" id="PS50949"/>
    </source>
</evidence>
<dbReference type="SMART" id="SM00866">
    <property type="entry name" value="UTRA"/>
    <property type="match status" value="1"/>
</dbReference>
<dbReference type="RefSeq" id="WP_284253125.1">
    <property type="nucleotide sequence ID" value="NZ_BAAAQO010000003.1"/>
</dbReference>
<dbReference type="Gene3D" id="3.40.1410.10">
    <property type="entry name" value="Chorismate lyase-like"/>
    <property type="match status" value="1"/>
</dbReference>
<dbReference type="SUPFAM" id="SSF64288">
    <property type="entry name" value="Chorismate lyase-like"/>
    <property type="match status" value="1"/>
</dbReference>
<comment type="caution">
    <text evidence="5">The sequence shown here is derived from an EMBL/GenBank/DDBJ whole genome shotgun (WGS) entry which is preliminary data.</text>
</comment>
<evidence type="ECO:0000256" key="2">
    <source>
        <dbReference type="ARBA" id="ARBA00023125"/>
    </source>
</evidence>
<dbReference type="SMART" id="SM00345">
    <property type="entry name" value="HTH_GNTR"/>
    <property type="match status" value="1"/>
</dbReference>
<proteinExistence type="predicted"/>
<dbReference type="Proteomes" id="UP001157034">
    <property type="component" value="Unassembled WGS sequence"/>
</dbReference>